<feature type="non-terminal residue" evidence="1">
    <location>
        <position position="346"/>
    </location>
</feature>
<organism evidence="1 2">
    <name type="scientific">Streptomyces beihaiensis</name>
    <dbReference type="NCBI Taxonomy" id="2984495"/>
    <lineage>
        <taxon>Bacteria</taxon>
        <taxon>Bacillati</taxon>
        <taxon>Actinomycetota</taxon>
        <taxon>Actinomycetes</taxon>
        <taxon>Kitasatosporales</taxon>
        <taxon>Streptomycetaceae</taxon>
        <taxon>Streptomyces</taxon>
    </lineage>
</organism>
<comment type="caution">
    <text evidence="1">The sequence shown here is derived from an EMBL/GenBank/DDBJ whole genome shotgun (WGS) entry which is preliminary data.</text>
</comment>
<gene>
    <name evidence="1" type="ORF">OFY01_17180</name>
</gene>
<name>A0ABT3TWN6_9ACTN</name>
<sequence>WLRGADLCGADEGVADAARRTLERAGRIVAASREHGPGDLGDISPERIAKVAREAGRPLVLLLDGPEEMPPVLAHRLAAWSRGTEEWLAAQRVRLVVACRAEHWDRAGALFGDGAPRGRPGAVPACVRIADLTGRRARLARERHGIAEGALAARDAGHPLALRLLREVRAALPEGVEGCPDRDEIFGAWLDLMALRVAVRLAAPAGLRGSGVRRLAARVAGQLHEAARRSLGPGQGELDRRAFEQLFPWGARAKVAGWASAVLTEGVLVPAGDGYRFAHEEVADWIQGMHLDLDAALDALVFRRRCGPGTVPVPRHRAGPVVRAMLFASREPAELAARLRDLGEWA</sequence>
<reference evidence="1" key="1">
    <citation type="submission" date="2022-10" db="EMBL/GenBank/DDBJ databases">
        <title>Streptomyces beihaiensis sp. nov., a chitin degrading actinobacterium, isolated from shrimp pond soil.</title>
        <authorList>
            <person name="Xie J."/>
            <person name="Shen N."/>
        </authorList>
    </citation>
    <scope>NUCLEOTIDE SEQUENCE</scope>
    <source>
        <strain evidence="1">GXMU-J5</strain>
    </source>
</reference>
<keyword evidence="1" id="KW-0378">Hydrolase</keyword>
<keyword evidence="2" id="KW-1185">Reference proteome</keyword>
<dbReference type="Proteomes" id="UP001163064">
    <property type="component" value="Unassembled WGS sequence"/>
</dbReference>
<evidence type="ECO:0000313" key="2">
    <source>
        <dbReference type="Proteomes" id="UP001163064"/>
    </source>
</evidence>
<dbReference type="GO" id="GO:0006508">
    <property type="term" value="P:proteolysis"/>
    <property type="evidence" value="ECO:0007669"/>
    <property type="project" value="UniProtKB-KW"/>
</dbReference>
<proteinExistence type="predicted"/>
<dbReference type="EMBL" id="JAPHNL010000209">
    <property type="protein sequence ID" value="MCX3061462.1"/>
    <property type="molecule type" value="Genomic_DNA"/>
</dbReference>
<evidence type="ECO:0000313" key="1">
    <source>
        <dbReference type="EMBL" id="MCX3061462.1"/>
    </source>
</evidence>
<accession>A0ABT3TWN6</accession>
<dbReference type="GO" id="GO:0008233">
    <property type="term" value="F:peptidase activity"/>
    <property type="evidence" value="ECO:0007669"/>
    <property type="project" value="UniProtKB-KW"/>
</dbReference>
<feature type="non-terminal residue" evidence="1">
    <location>
        <position position="1"/>
    </location>
</feature>
<protein>
    <submittedName>
        <fullName evidence="1">Serine protease</fullName>
    </submittedName>
</protein>
<keyword evidence="1" id="KW-0645">Protease</keyword>